<dbReference type="Pfam" id="PF00874">
    <property type="entry name" value="PRD"/>
    <property type="match status" value="2"/>
</dbReference>
<dbReference type="InterPro" id="IPR036388">
    <property type="entry name" value="WH-like_DNA-bd_sf"/>
</dbReference>
<dbReference type="STRING" id="1385514.N782_14910"/>
<keyword evidence="8" id="KW-0762">Sugar transport</keyword>
<dbReference type="GO" id="GO:0006355">
    <property type="term" value="P:regulation of DNA-templated transcription"/>
    <property type="evidence" value="ECO:0007669"/>
    <property type="project" value="InterPro"/>
</dbReference>
<evidence type="ECO:0000313" key="9">
    <source>
        <dbReference type="Proteomes" id="UP000030147"/>
    </source>
</evidence>
<dbReference type="Proteomes" id="UP000030147">
    <property type="component" value="Unassembled WGS sequence"/>
</dbReference>
<dbReference type="InterPro" id="IPR013011">
    <property type="entry name" value="PTS_EIIB_2"/>
</dbReference>
<dbReference type="GO" id="GO:0008982">
    <property type="term" value="F:protein-N(PI)-phosphohistidine-sugar phosphotransferase activity"/>
    <property type="evidence" value="ECO:0007669"/>
    <property type="project" value="InterPro"/>
</dbReference>
<dbReference type="InterPro" id="IPR003501">
    <property type="entry name" value="PTS_EIIB_2/3"/>
</dbReference>
<evidence type="ECO:0000256" key="2">
    <source>
        <dbReference type="ARBA" id="ARBA00022737"/>
    </source>
</evidence>
<dbReference type="Pfam" id="PF08279">
    <property type="entry name" value="HTH_11"/>
    <property type="match status" value="2"/>
</dbReference>
<dbReference type="EMBL" id="AVBF01000043">
    <property type="protein sequence ID" value="KGP71921.1"/>
    <property type="molecule type" value="Genomic_DNA"/>
</dbReference>
<dbReference type="SUPFAM" id="SSF55804">
    <property type="entry name" value="Phoshotransferase/anion transport protein"/>
    <property type="match status" value="1"/>
</dbReference>
<feature type="domain" description="PRD" evidence="7">
    <location>
        <begin position="201"/>
        <end position="306"/>
    </location>
</feature>
<dbReference type="Gene3D" id="3.40.50.2300">
    <property type="match status" value="1"/>
</dbReference>
<dbReference type="PROSITE" id="PS51099">
    <property type="entry name" value="PTS_EIIB_TYPE_2"/>
    <property type="match status" value="1"/>
</dbReference>
<dbReference type="InterPro" id="IPR016152">
    <property type="entry name" value="PTrfase/Anion_transptr"/>
</dbReference>
<dbReference type="Gene3D" id="1.10.1790.10">
    <property type="entry name" value="PRD domain"/>
    <property type="match status" value="2"/>
</dbReference>
<evidence type="ECO:0000256" key="4">
    <source>
        <dbReference type="ARBA" id="ARBA00023163"/>
    </source>
</evidence>
<dbReference type="eggNOG" id="COG3711">
    <property type="taxonomic scope" value="Bacteria"/>
</dbReference>
<feature type="domain" description="PTS EIIB type-2" evidence="6">
    <location>
        <begin position="419"/>
        <end position="507"/>
    </location>
</feature>
<sequence>MYMTGRERKIVEFLLESEEVLSIKNISDTLEVSTRTVHRDIKGVEEVLQQFDLEIEKLSGQGLRIVGTNEAKQQVKKSVYQQKIIDYTPEERQVIILSRLLEAGDPVKLMVLANELGVTVATISNDLDKIEEDLVSSELQLIRKRGYGVQLEGEEAKIREVISYLIMQHMDELDFLSFLQQNIGDSTEDSLNKVSEQLLGLVNKEKLKAIKLHVDEVRKQLTYHLADNAYVGLVVHLALALERIQKGETIGMNQEYLNTLKSSKEFDIASQLINKLAQTFDLSIPEAETGYITMHLMGAKARYNQGQLLEQSSLSIAFKAKQLIASVSKRMGVNLNKSERLLNDLVVHLKPSVYRLQQKMEIHNTLTGQIERDYPELFYTVEDSLHQVFPQFQFPKEETAFVVMHFASALLNVENTRGLKVLVVCASGIGTAKILAAKLTKQFKEIEEVKHQSLFDLDQSVTDEYDLIISTVGLVEFEDYVQVSPILPKQDIHKIEHAIRRVQLTGQLARDDGSIPVENEVEDETLHAIRMSVESVQRYANTISQLLNGLMVQTITATNPEDALSQVTDQLQKAGIIKDKSPVVQHLLDREDIGGLGIPDTHLALYHARSDAIDQASFSIHMVETPLTLKGMDDENMRVDTILMMLAPKNIHQEGLEVLSFISSLIVEDEDSTIILESKDEDKMIRYVSNQLHKFFKTKQS</sequence>
<dbReference type="PANTHER" id="PTHR30185:SF18">
    <property type="entry name" value="TRANSCRIPTIONAL REGULATOR MTLR"/>
    <property type="match status" value="1"/>
</dbReference>
<evidence type="ECO:0000259" key="5">
    <source>
        <dbReference type="PROSITE" id="PS51094"/>
    </source>
</evidence>
<reference evidence="8 9" key="1">
    <citation type="journal article" date="2015" name="Stand. Genomic Sci.">
        <title>High quality draft genome sequence of the moderately halophilic bacterium Pontibacillus yanchengensis Y32(T) and comparison among Pontibacillus genomes.</title>
        <authorList>
            <person name="Huang J."/>
            <person name="Qiao Z.X."/>
            <person name="Tang J.W."/>
            <person name="Wang G."/>
        </authorList>
    </citation>
    <scope>NUCLEOTIDE SEQUENCE [LARGE SCALE GENOMIC DNA]</scope>
    <source>
        <strain evidence="8 9">Y32</strain>
    </source>
</reference>
<dbReference type="PROSITE" id="PS51372">
    <property type="entry name" value="PRD_2"/>
    <property type="match status" value="2"/>
</dbReference>
<feature type="domain" description="PRD" evidence="7">
    <location>
        <begin position="311"/>
        <end position="416"/>
    </location>
</feature>
<protein>
    <submittedName>
        <fullName evidence="8">PTS sugar transporter</fullName>
    </submittedName>
</protein>
<name>A0A0A2TCX1_9BACI</name>
<dbReference type="AlphaFoldDB" id="A0A0A2TCX1"/>
<evidence type="ECO:0000313" key="8">
    <source>
        <dbReference type="EMBL" id="KGP71921.1"/>
    </source>
</evidence>
<dbReference type="eggNOG" id="COG1762">
    <property type="taxonomic scope" value="Bacteria"/>
</dbReference>
<dbReference type="GO" id="GO:0009401">
    <property type="term" value="P:phosphoenolpyruvate-dependent sugar phosphotransferase system"/>
    <property type="evidence" value="ECO:0007669"/>
    <property type="project" value="InterPro"/>
</dbReference>
<organism evidence="8 9">
    <name type="scientific">Pontibacillus yanchengensis Y32</name>
    <dbReference type="NCBI Taxonomy" id="1385514"/>
    <lineage>
        <taxon>Bacteria</taxon>
        <taxon>Bacillati</taxon>
        <taxon>Bacillota</taxon>
        <taxon>Bacilli</taxon>
        <taxon>Bacillales</taxon>
        <taxon>Bacillaceae</taxon>
        <taxon>Pontibacillus</taxon>
    </lineage>
</organism>
<dbReference type="InterPro" id="IPR011608">
    <property type="entry name" value="PRD"/>
</dbReference>
<dbReference type="CDD" id="cd05568">
    <property type="entry name" value="PTS_IIB_bgl_like"/>
    <property type="match status" value="1"/>
</dbReference>
<dbReference type="Gene3D" id="1.10.10.10">
    <property type="entry name" value="Winged helix-like DNA-binding domain superfamily/Winged helix DNA-binding domain"/>
    <property type="match status" value="2"/>
</dbReference>
<dbReference type="PROSITE" id="PS51094">
    <property type="entry name" value="PTS_EIIA_TYPE_2"/>
    <property type="match status" value="1"/>
</dbReference>
<keyword evidence="1" id="KW-0808">Transferase</keyword>
<dbReference type="Pfam" id="PF02302">
    <property type="entry name" value="PTS_IIB"/>
    <property type="match status" value="1"/>
</dbReference>
<dbReference type="PANTHER" id="PTHR30185">
    <property type="entry name" value="CRYPTIC BETA-GLUCOSIDE BGL OPERON ANTITERMINATOR"/>
    <property type="match status" value="1"/>
</dbReference>
<dbReference type="Pfam" id="PF00359">
    <property type="entry name" value="PTS_EIIA_2"/>
    <property type="match status" value="1"/>
</dbReference>
<gene>
    <name evidence="8" type="ORF">N782_14910</name>
</gene>
<keyword evidence="3" id="KW-0805">Transcription regulation</keyword>
<evidence type="ECO:0000256" key="1">
    <source>
        <dbReference type="ARBA" id="ARBA00022679"/>
    </source>
</evidence>
<keyword evidence="4" id="KW-0804">Transcription</keyword>
<keyword evidence="9" id="KW-1185">Reference proteome</keyword>
<dbReference type="InterPro" id="IPR013196">
    <property type="entry name" value="HTH_11"/>
</dbReference>
<evidence type="ECO:0000259" key="7">
    <source>
        <dbReference type="PROSITE" id="PS51372"/>
    </source>
</evidence>
<evidence type="ECO:0000259" key="6">
    <source>
        <dbReference type="PROSITE" id="PS51099"/>
    </source>
</evidence>
<dbReference type="InterPro" id="IPR002178">
    <property type="entry name" value="PTS_EIIA_type-2_dom"/>
</dbReference>
<dbReference type="InterPro" id="IPR050661">
    <property type="entry name" value="BglG_antiterminators"/>
</dbReference>
<dbReference type="InterPro" id="IPR036095">
    <property type="entry name" value="PTS_EIIB-like_sf"/>
</dbReference>
<dbReference type="SUPFAM" id="SSF52794">
    <property type="entry name" value="PTS system IIB component-like"/>
    <property type="match status" value="1"/>
</dbReference>
<keyword evidence="2" id="KW-0677">Repeat</keyword>
<feature type="domain" description="PTS EIIA type-2" evidence="5">
    <location>
        <begin position="544"/>
        <end position="691"/>
    </location>
</feature>
<dbReference type="SUPFAM" id="SSF63520">
    <property type="entry name" value="PTS-regulatory domain, PRD"/>
    <property type="match status" value="2"/>
</dbReference>
<proteinExistence type="predicted"/>
<accession>A0A0A2TCX1</accession>
<dbReference type="Gene3D" id="3.40.930.10">
    <property type="entry name" value="Mannitol-specific EII, Chain A"/>
    <property type="match status" value="1"/>
</dbReference>
<dbReference type="SUPFAM" id="SSF46785">
    <property type="entry name" value="Winged helix' DNA-binding domain"/>
    <property type="match status" value="2"/>
</dbReference>
<evidence type="ECO:0000256" key="3">
    <source>
        <dbReference type="ARBA" id="ARBA00023015"/>
    </source>
</evidence>
<dbReference type="InterPro" id="IPR036634">
    <property type="entry name" value="PRD_sf"/>
</dbReference>
<keyword evidence="8" id="KW-0813">Transport</keyword>
<comment type="caution">
    <text evidence="8">The sequence shown here is derived from an EMBL/GenBank/DDBJ whole genome shotgun (WGS) entry which is preliminary data.</text>
</comment>
<dbReference type="InterPro" id="IPR036390">
    <property type="entry name" value="WH_DNA-bd_sf"/>
</dbReference>